<dbReference type="Proteomes" id="UP000240883">
    <property type="component" value="Unassembled WGS sequence"/>
</dbReference>
<evidence type="ECO:0000256" key="1">
    <source>
        <dbReference type="PROSITE-ProRule" id="PRU00267"/>
    </source>
</evidence>
<dbReference type="OrthoDB" id="1919336at2759"/>
<protein>
    <recommendedName>
        <fullName evidence="3">HMG box domain-containing protein</fullName>
    </recommendedName>
</protein>
<evidence type="ECO:0000259" key="3">
    <source>
        <dbReference type="PROSITE" id="PS50118"/>
    </source>
</evidence>
<name>A0A2T2P6Z3_CORCC</name>
<dbReference type="STRING" id="1448308.A0A2T2P6Z3"/>
<organism evidence="4 5">
    <name type="scientific">Corynespora cassiicola Philippines</name>
    <dbReference type="NCBI Taxonomy" id="1448308"/>
    <lineage>
        <taxon>Eukaryota</taxon>
        <taxon>Fungi</taxon>
        <taxon>Dikarya</taxon>
        <taxon>Ascomycota</taxon>
        <taxon>Pezizomycotina</taxon>
        <taxon>Dothideomycetes</taxon>
        <taxon>Pleosporomycetidae</taxon>
        <taxon>Pleosporales</taxon>
        <taxon>Corynesporascaceae</taxon>
        <taxon>Corynespora</taxon>
    </lineage>
</organism>
<dbReference type="EMBL" id="KZ678129">
    <property type="protein sequence ID" value="PSN73098.1"/>
    <property type="molecule type" value="Genomic_DNA"/>
</dbReference>
<accession>A0A2T2P6Z3</accession>
<sequence length="297" mass="33382">MLARGALCRLAADVPTTSARDIPQLARLMRRTLHNRRAFAVPVLSRAYKNVLIQHGRSYATTTEETKPTKTVKKAVKAKAAAKKTPAKKPAAKKKKAPVKKKAPAAKKKPAARKPALTPEQKLKAEIKDLKTKILTPPSTTRSLSARDVWTHDFYKSSGDSTLFFQGRAKLDEQFASLTPAEREHWNHVANEQSAAKVKAYQDWVLSHTPEEIAAANKARKLLAKRATRDGQKVKTSDTRLIRDDRQPKRKINPYFKFYLERRKSGDYKDIGLADASKLASQEWKALSEVEKQKYSA</sequence>
<dbReference type="Gene3D" id="1.10.30.10">
    <property type="entry name" value="High mobility group box domain"/>
    <property type="match status" value="1"/>
</dbReference>
<dbReference type="GO" id="GO:0003677">
    <property type="term" value="F:DNA binding"/>
    <property type="evidence" value="ECO:0007669"/>
    <property type="project" value="UniProtKB-UniRule"/>
</dbReference>
<feature type="domain" description="HMG box" evidence="3">
    <location>
        <begin position="248"/>
        <end position="297"/>
    </location>
</feature>
<dbReference type="Pfam" id="PF09011">
    <property type="entry name" value="HMG_box_2"/>
    <property type="match status" value="1"/>
</dbReference>
<keyword evidence="1" id="KW-0539">Nucleus</keyword>
<dbReference type="PROSITE" id="PS50118">
    <property type="entry name" value="HMG_BOX_2"/>
    <property type="match status" value="1"/>
</dbReference>
<proteinExistence type="predicted"/>
<evidence type="ECO:0000256" key="2">
    <source>
        <dbReference type="SAM" id="MobiDB-lite"/>
    </source>
</evidence>
<feature type="region of interest" description="Disordered" evidence="2">
    <location>
        <begin position="78"/>
        <end position="117"/>
    </location>
</feature>
<dbReference type="InterPro" id="IPR036910">
    <property type="entry name" value="HMG_box_dom_sf"/>
</dbReference>
<evidence type="ECO:0000313" key="5">
    <source>
        <dbReference type="Proteomes" id="UP000240883"/>
    </source>
</evidence>
<keyword evidence="5" id="KW-1185">Reference proteome</keyword>
<dbReference type="GO" id="GO:0005634">
    <property type="term" value="C:nucleus"/>
    <property type="evidence" value="ECO:0007669"/>
    <property type="project" value="UniProtKB-UniRule"/>
</dbReference>
<reference evidence="4 5" key="1">
    <citation type="journal article" date="2018" name="Front. Microbiol.">
        <title>Genome-Wide Analysis of Corynespora cassiicola Leaf Fall Disease Putative Effectors.</title>
        <authorList>
            <person name="Lopez D."/>
            <person name="Ribeiro S."/>
            <person name="Label P."/>
            <person name="Fumanal B."/>
            <person name="Venisse J.S."/>
            <person name="Kohler A."/>
            <person name="de Oliveira R.R."/>
            <person name="Labutti K."/>
            <person name="Lipzen A."/>
            <person name="Lail K."/>
            <person name="Bauer D."/>
            <person name="Ohm R.A."/>
            <person name="Barry K.W."/>
            <person name="Spatafora J."/>
            <person name="Grigoriev I.V."/>
            <person name="Martin F.M."/>
            <person name="Pujade-Renaud V."/>
        </authorList>
    </citation>
    <scope>NUCLEOTIDE SEQUENCE [LARGE SCALE GENOMIC DNA]</scope>
    <source>
        <strain evidence="4 5">Philippines</strain>
    </source>
</reference>
<gene>
    <name evidence="4" type="ORF">BS50DRAFT_179110</name>
</gene>
<evidence type="ECO:0000313" key="4">
    <source>
        <dbReference type="EMBL" id="PSN73098.1"/>
    </source>
</evidence>
<feature type="DNA-binding region" description="HMG box" evidence="1">
    <location>
        <begin position="248"/>
        <end position="297"/>
    </location>
</feature>
<dbReference type="InterPro" id="IPR009071">
    <property type="entry name" value="HMG_box_dom"/>
</dbReference>
<dbReference type="SUPFAM" id="SSF47095">
    <property type="entry name" value="HMG-box"/>
    <property type="match status" value="2"/>
</dbReference>
<keyword evidence="1" id="KW-0238">DNA-binding</keyword>
<dbReference type="AlphaFoldDB" id="A0A2T2P6Z3"/>
<feature type="compositionally biased region" description="Basic residues" evidence="2">
    <location>
        <begin position="78"/>
        <end position="112"/>
    </location>
</feature>